<feature type="region of interest" description="Disordered" evidence="6">
    <location>
        <begin position="532"/>
        <end position="566"/>
    </location>
</feature>
<gene>
    <name evidence="9" type="ORF">OHC33_006360</name>
</gene>
<feature type="domain" description="Major facilitator superfamily (MFS) profile" evidence="8">
    <location>
        <begin position="84"/>
        <end position="511"/>
    </location>
</feature>
<reference evidence="9 10" key="1">
    <citation type="submission" date="2022-12" db="EMBL/GenBank/DDBJ databases">
        <title>Genomic features and morphological characterization of a novel Knufia sp. strain isolated from spacecraft assembly facility.</title>
        <authorList>
            <person name="Teixeira M."/>
            <person name="Chander A.M."/>
            <person name="Stajich J.E."/>
            <person name="Venkateswaran K."/>
        </authorList>
    </citation>
    <scope>NUCLEOTIDE SEQUENCE [LARGE SCALE GENOMIC DNA]</scope>
    <source>
        <strain evidence="9 10">FJI-L2-BK-P2</strain>
    </source>
</reference>
<dbReference type="GO" id="GO:0016020">
    <property type="term" value="C:membrane"/>
    <property type="evidence" value="ECO:0007669"/>
    <property type="project" value="UniProtKB-SubCell"/>
</dbReference>
<organism evidence="9 10">
    <name type="scientific">Knufia fluminis</name>
    <dbReference type="NCBI Taxonomy" id="191047"/>
    <lineage>
        <taxon>Eukaryota</taxon>
        <taxon>Fungi</taxon>
        <taxon>Dikarya</taxon>
        <taxon>Ascomycota</taxon>
        <taxon>Pezizomycotina</taxon>
        <taxon>Eurotiomycetes</taxon>
        <taxon>Chaetothyriomycetidae</taxon>
        <taxon>Chaetothyriales</taxon>
        <taxon>Trichomeriaceae</taxon>
        <taxon>Knufia</taxon>
    </lineage>
</organism>
<feature type="transmembrane region" description="Helical" evidence="7">
    <location>
        <begin position="416"/>
        <end position="438"/>
    </location>
</feature>
<feature type="transmembrane region" description="Helical" evidence="7">
    <location>
        <begin position="157"/>
        <end position="176"/>
    </location>
</feature>
<evidence type="ECO:0000256" key="2">
    <source>
        <dbReference type="ARBA" id="ARBA00022448"/>
    </source>
</evidence>
<dbReference type="PANTHER" id="PTHR43791">
    <property type="entry name" value="PERMEASE-RELATED"/>
    <property type="match status" value="1"/>
</dbReference>
<evidence type="ECO:0000256" key="7">
    <source>
        <dbReference type="SAM" id="Phobius"/>
    </source>
</evidence>
<evidence type="ECO:0000259" key="8">
    <source>
        <dbReference type="PROSITE" id="PS50850"/>
    </source>
</evidence>
<feature type="transmembrane region" description="Helical" evidence="7">
    <location>
        <begin position="385"/>
        <end position="404"/>
    </location>
</feature>
<evidence type="ECO:0000256" key="3">
    <source>
        <dbReference type="ARBA" id="ARBA00022692"/>
    </source>
</evidence>
<keyword evidence="10" id="KW-1185">Reference proteome</keyword>
<feature type="transmembrane region" description="Helical" evidence="7">
    <location>
        <begin position="217"/>
        <end position="237"/>
    </location>
</feature>
<dbReference type="InterPro" id="IPR020846">
    <property type="entry name" value="MFS_dom"/>
</dbReference>
<comment type="subcellular location">
    <subcellularLocation>
        <location evidence="1">Membrane</location>
        <topology evidence="1">Multi-pass membrane protein</topology>
    </subcellularLocation>
</comment>
<keyword evidence="2" id="KW-0813">Transport</keyword>
<accession>A0AAN8EKC3</accession>
<feature type="transmembrane region" description="Helical" evidence="7">
    <location>
        <begin position="127"/>
        <end position="145"/>
    </location>
</feature>
<dbReference type="SUPFAM" id="SSF103473">
    <property type="entry name" value="MFS general substrate transporter"/>
    <property type="match status" value="1"/>
</dbReference>
<dbReference type="Gene3D" id="1.20.1250.20">
    <property type="entry name" value="MFS general substrate transporter like domains"/>
    <property type="match status" value="2"/>
</dbReference>
<evidence type="ECO:0000313" key="10">
    <source>
        <dbReference type="Proteomes" id="UP001316803"/>
    </source>
</evidence>
<comment type="caution">
    <text evidence="9">The sequence shown here is derived from an EMBL/GenBank/DDBJ whole genome shotgun (WGS) entry which is preliminary data.</text>
</comment>
<dbReference type="InterPro" id="IPR036259">
    <property type="entry name" value="MFS_trans_sf"/>
</dbReference>
<dbReference type="EMBL" id="JAKLMC020000014">
    <property type="protein sequence ID" value="KAK5952767.1"/>
    <property type="molecule type" value="Genomic_DNA"/>
</dbReference>
<protein>
    <recommendedName>
        <fullName evidence="8">Major facilitator superfamily (MFS) profile domain-containing protein</fullName>
    </recommendedName>
</protein>
<dbReference type="AlphaFoldDB" id="A0AAN8EKC3"/>
<feature type="transmembrane region" description="Helical" evidence="7">
    <location>
        <begin position="182"/>
        <end position="205"/>
    </location>
</feature>
<feature type="transmembrane region" description="Helical" evidence="7">
    <location>
        <begin position="84"/>
        <end position="107"/>
    </location>
</feature>
<evidence type="ECO:0000256" key="4">
    <source>
        <dbReference type="ARBA" id="ARBA00022989"/>
    </source>
</evidence>
<keyword evidence="5 7" id="KW-0472">Membrane</keyword>
<feature type="transmembrane region" description="Helical" evidence="7">
    <location>
        <begin position="320"/>
        <end position="343"/>
    </location>
</feature>
<feature type="transmembrane region" description="Helical" evidence="7">
    <location>
        <begin position="450"/>
        <end position="471"/>
    </location>
</feature>
<name>A0AAN8EKC3_9EURO</name>
<keyword evidence="4 7" id="KW-1133">Transmembrane helix</keyword>
<evidence type="ECO:0000256" key="6">
    <source>
        <dbReference type="SAM" id="MobiDB-lite"/>
    </source>
</evidence>
<evidence type="ECO:0000313" key="9">
    <source>
        <dbReference type="EMBL" id="KAK5952767.1"/>
    </source>
</evidence>
<evidence type="ECO:0000256" key="5">
    <source>
        <dbReference type="ARBA" id="ARBA00023136"/>
    </source>
</evidence>
<dbReference type="Pfam" id="PF07690">
    <property type="entry name" value="MFS_1"/>
    <property type="match status" value="1"/>
</dbReference>
<dbReference type="PANTHER" id="PTHR43791:SF36">
    <property type="entry name" value="TRANSPORTER, PUTATIVE (AFU_ORTHOLOGUE AFUA_6G08340)-RELATED"/>
    <property type="match status" value="1"/>
</dbReference>
<evidence type="ECO:0000256" key="1">
    <source>
        <dbReference type="ARBA" id="ARBA00004141"/>
    </source>
</evidence>
<keyword evidence="3 7" id="KW-0812">Transmembrane</keyword>
<sequence length="566" mass="63158">MAILQRRRAAVEDEGVYIGGWSVRKALAPIRVNGHVGECKRSDRSMQKLTNTESSQDRAEHVSAVQDWTDAEERALVRKLDLRVLFPCCIVYFFAYLDRANLGFAAVMQAGTEENIEEDLGLEGIDFNWAVSITYFMVTLLLLPSNLLMKKFSGKRYFPIIMCLFGTIVACVSAVQNSAGLYAARFFLGVPESGVVPASIMYFSFWYKPSERAWRIGVFHAANSLASGVGGFLAIGVSKINGHLGLEGWRWLFIIEGCMPIVMSVPVYFLLLTFPEDSKALNERERHIAINRFGRGATRQTDVSFSWPAFAQVMSRPSTYIFFFSYICLLIVAVSLGTFLPIILKTFAGFSSNQANGYTSAIYFVAIVEYLLWSWHSDWTRERMWHYLLPAAGALPCFAVWTYVASKQSFGDIQPLSLYGLAFLGNLVSIAQPAALAYRSSTLYGASEQAIGGATAVASLSIASIIGPQIYPIPDRPWFLPGFSAACGALVCTLIGYASLPFWLLWEARRRKKKYGHAMPLRALDDAQHAHISDAARAREQEQAMREEKQQGDRESSDHLEEVEMR</sequence>
<feature type="transmembrane region" description="Helical" evidence="7">
    <location>
        <begin position="249"/>
        <end position="274"/>
    </location>
</feature>
<feature type="transmembrane region" description="Helical" evidence="7">
    <location>
        <begin position="483"/>
        <end position="506"/>
    </location>
</feature>
<dbReference type="GO" id="GO:0022857">
    <property type="term" value="F:transmembrane transporter activity"/>
    <property type="evidence" value="ECO:0007669"/>
    <property type="project" value="InterPro"/>
</dbReference>
<proteinExistence type="predicted"/>
<feature type="transmembrane region" description="Helical" evidence="7">
    <location>
        <begin position="355"/>
        <end position="373"/>
    </location>
</feature>
<dbReference type="Proteomes" id="UP001316803">
    <property type="component" value="Unassembled WGS sequence"/>
</dbReference>
<dbReference type="PROSITE" id="PS50850">
    <property type="entry name" value="MFS"/>
    <property type="match status" value="1"/>
</dbReference>
<dbReference type="InterPro" id="IPR011701">
    <property type="entry name" value="MFS"/>
</dbReference>